<reference evidence="2 3" key="1">
    <citation type="submission" date="2018-06" db="EMBL/GenBank/DDBJ databases">
        <title>Genomic Encyclopedia of Type Strains, Phase IV (KMG-IV): sequencing the most valuable type-strain genomes for metagenomic binning, comparative biology and taxonomic classification.</title>
        <authorList>
            <person name="Goeker M."/>
        </authorList>
    </citation>
    <scope>NUCLEOTIDE SEQUENCE [LARGE SCALE GENOMIC DNA]</scope>
    <source>
        <strain evidence="2 3">DSM 44599</strain>
    </source>
</reference>
<dbReference type="SUPFAM" id="SSF52096">
    <property type="entry name" value="ClpP/crotonase"/>
    <property type="match status" value="1"/>
</dbReference>
<keyword evidence="3" id="KW-1185">Reference proteome</keyword>
<sequence length="244" mass="25844">MTDALVAREDRDGVTTLTLNRPDKLNALHEGVFADLRAHLEDLAKSVPRCLVLTGAGRSFCAGHDLTALASGDAEGSRHFEAETVDLLESFPCPTIAKIRGHCLTGGLELALGCDLLVATESASLGDTHGKWGLVPVWGMSVRLPERVGMSRAKELSWTSRRIDGPTALRYGLVDHCVPDDGLDAAVEALAAEIVANSPGTNAIYKKLYADTATSGRRAALAAERELPHGLPDDIAERLGRSGG</sequence>
<dbReference type="Pfam" id="PF00378">
    <property type="entry name" value="ECH_1"/>
    <property type="match status" value="1"/>
</dbReference>
<evidence type="ECO:0000256" key="1">
    <source>
        <dbReference type="ARBA" id="ARBA00005254"/>
    </source>
</evidence>
<dbReference type="EMBL" id="QNRE01000001">
    <property type="protein sequence ID" value="RBO96928.1"/>
    <property type="molecule type" value="Genomic_DNA"/>
</dbReference>
<dbReference type="InterPro" id="IPR029045">
    <property type="entry name" value="ClpP/crotonase-like_dom_sf"/>
</dbReference>
<comment type="caution">
    <text evidence="2">The sequence shown here is derived from an EMBL/GenBank/DDBJ whole genome shotgun (WGS) entry which is preliminary data.</text>
</comment>
<protein>
    <submittedName>
        <fullName evidence="2">Enoyl-CoA hydratase/carnithine racemase</fullName>
    </submittedName>
</protein>
<dbReference type="STRING" id="1210090.GCA_001613185_03730"/>
<dbReference type="Gene3D" id="3.90.226.10">
    <property type="entry name" value="2-enoyl-CoA Hydratase, Chain A, domain 1"/>
    <property type="match status" value="1"/>
</dbReference>
<dbReference type="PANTHER" id="PTHR43802:SF1">
    <property type="entry name" value="IP11341P-RELATED"/>
    <property type="match status" value="1"/>
</dbReference>
<dbReference type="PANTHER" id="PTHR43802">
    <property type="entry name" value="ENOYL-COA HYDRATASE"/>
    <property type="match status" value="1"/>
</dbReference>
<dbReference type="InterPro" id="IPR001753">
    <property type="entry name" value="Enoyl-CoA_hydra/iso"/>
</dbReference>
<organism evidence="2 3">
    <name type="scientific">Nocardia puris</name>
    <dbReference type="NCBI Taxonomy" id="208602"/>
    <lineage>
        <taxon>Bacteria</taxon>
        <taxon>Bacillati</taxon>
        <taxon>Actinomycetota</taxon>
        <taxon>Actinomycetes</taxon>
        <taxon>Mycobacteriales</taxon>
        <taxon>Nocardiaceae</taxon>
        <taxon>Nocardia</taxon>
    </lineage>
</organism>
<dbReference type="CDD" id="cd06558">
    <property type="entry name" value="crotonase-like"/>
    <property type="match status" value="1"/>
</dbReference>
<comment type="similarity">
    <text evidence="1">Belongs to the enoyl-CoA hydratase/isomerase family.</text>
</comment>
<evidence type="ECO:0000313" key="2">
    <source>
        <dbReference type="EMBL" id="RBO96928.1"/>
    </source>
</evidence>
<dbReference type="RefSeq" id="WP_067510372.1">
    <property type="nucleotide sequence ID" value="NZ_CP107943.1"/>
</dbReference>
<proteinExistence type="inferred from homology"/>
<accession>A0A366E690</accession>
<dbReference type="AlphaFoldDB" id="A0A366E690"/>
<name>A0A366E690_9NOCA</name>
<dbReference type="GO" id="GO:0003824">
    <property type="term" value="F:catalytic activity"/>
    <property type="evidence" value="ECO:0007669"/>
    <property type="project" value="UniProtKB-ARBA"/>
</dbReference>
<evidence type="ECO:0000313" key="3">
    <source>
        <dbReference type="Proteomes" id="UP000252586"/>
    </source>
</evidence>
<gene>
    <name evidence="2" type="ORF">DFR74_101947</name>
</gene>
<dbReference type="Proteomes" id="UP000252586">
    <property type="component" value="Unassembled WGS sequence"/>
</dbReference>